<feature type="transmembrane region" description="Helical" evidence="1">
    <location>
        <begin position="6"/>
        <end position="24"/>
    </location>
</feature>
<keyword evidence="1" id="KW-1133">Transmembrane helix</keyword>
<reference evidence="2" key="1">
    <citation type="journal article" date="2020" name="mSystems">
        <title>Genome- and Community-Level Interaction Insights into Carbon Utilization and Element Cycling Functions of Hydrothermarchaeota in Hydrothermal Sediment.</title>
        <authorList>
            <person name="Zhou Z."/>
            <person name="Liu Y."/>
            <person name="Xu W."/>
            <person name="Pan J."/>
            <person name="Luo Z.H."/>
            <person name="Li M."/>
        </authorList>
    </citation>
    <scope>NUCLEOTIDE SEQUENCE [LARGE SCALE GENOMIC DNA]</scope>
    <source>
        <strain evidence="2">SpSt-503</strain>
    </source>
</reference>
<dbReference type="EMBL" id="DSVL01000426">
    <property type="protein sequence ID" value="HFH30567.1"/>
    <property type="molecule type" value="Genomic_DNA"/>
</dbReference>
<gene>
    <name evidence="2" type="ORF">ENS59_13845</name>
</gene>
<evidence type="ECO:0000256" key="1">
    <source>
        <dbReference type="SAM" id="Phobius"/>
    </source>
</evidence>
<feature type="transmembrane region" description="Helical" evidence="1">
    <location>
        <begin position="88"/>
        <end position="107"/>
    </location>
</feature>
<feature type="transmembrane region" description="Helical" evidence="1">
    <location>
        <begin position="60"/>
        <end position="81"/>
    </location>
</feature>
<dbReference type="PIRSF" id="PIRSF003203">
    <property type="entry name" value="AzlD"/>
    <property type="match status" value="1"/>
</dbReference>
<protein>
    <submittedName>
        <fullName evidence="2">Branched-chain amino acid transport</fullName>
    </submittedName>
</protein>
<sequence>MNTNRLLLIVFVMSLVTFFTRAVPFMFFSRKDPPQLFSYLQTYIPPVVMLILVFSSYKNYTFSVFSDGGPAVIAGLATALVHLWKRNVLLSIVGGTLLYIMLIRLYAV</sequence>
<organism evidence="2">
    <name type="scientific">Gracilinema caldarium</name>
    <dbReference type="NCBI Taxonomy" id="215591"/>
    <lineage>
        <taxon>Bacteria</taxon>
        <taxon>Pseudomonadati</taxon>
        <taxon>Spirochaetota</taxon>
        <taxon>Spirochaetia</taxon>
        <taxon>Spirochaetales</taxon>
        <taxon>Breznakiellaceae</taxon>
        <taxon>Gracilinema</taxon>
    </lineage>
</organism>
<comment type="caution">
    <text evidence="2">The sequence shown here is derived from an EMBL/GenBank/DDBJ whole genome shotgun (WGS) entry which is preliminary data.</text>
</comment>
<name>A0A7C3IKT5_9SPIR</name>
<keyword evidence="1" id="KW-0812">Transmembrane</keyword>
<dbReference type="Pfam" id="PF05437">
    <property type="entry name" value="AzlD"/>
    <property type="match status" value="1"/>
</dbReference>
<keyword evidence="1" id="KW-0472">Membrane</keyword>
<accession>A0A7C3IKT5</accession>
<evidence type="ECO:0000313" key="2">
    <source>
        <dbReference type="EMBL" id="HFH30567.1"/>
    </source>
</evidence>
<dbReference type="InterPro" id="IPR008407">
    <property type="entry name" value="Brnchd-chn_aa_trnsp_AzlD"/>
</dbReference>
<proteinExistence type="predicted"/>
<feature type="transmembrane region" description="Helical" evidence="1">
    <location>
        <begin position="36"/>
        <end position="54"/>
    </location>
</feature>
<dbReference type="AlphaFoldDB" id="A0A7C3IKT5"/>